<evidence type="ECO:0000313" key="4">
    <source>
        <dbReference type="Proteomes" id="UP000077266"/>
    </source>
</evidence>
<dbReference type="SMART" id="SM00164">
    <property type="entry name" value="TBC"/>
    <property type="match status" value="1"/>
</dbReference>
<accession>A0A165JHD3</accession>
<dbReference type="EMBL" id="KV425966">
    <property type="protein sequence ID" value="KZV94848.1"/>
    <property type="molecule type" value="Genomic_DNA"/>
</dbReference>
<dbReference type="InterPro" id="IPR035969">
    <property type="entry name" value="Rab-GAP_TBC_sf"/>
</dbReference>
<dbReference type="InParanoid" id="A0A165JHD3"/>
<dbReference type="GO" id="GO:0031267">
    <property type="term" value="F:small GTPase binding"/>
    <property type="evidence" value="ECO:0007669"/>
    <property type="project" value="TreeGrafter"/>
</dbReference>
<dbReference type="OrthoDB" id="294251at2759"/>
<name>A0A165JHD3_EXIGL</name>
<dbReference type="PROSITE" id="PS50086">
    <property type="entry name" value="TBC_RABGAP"/>
    <property type="match status" value="1"/>
</dbReference>
<evidence type="ECO:0000259" key="2">
    <source>
        <dbReference type="PROSITE" id="PS50086"/>
    </source>
</evidence>
<protein>
    <submittedName>
        <fullName evidence="3">RabGAP/TBC</fullName>
    </submittedName>
</protein>
<dbReference type="PANTHER" id="PTHR47219:SF9">
    <property type="entry name" value="GTPASE ACTIVATING PROTEIN AND CENTROSOME-ASSOCIATED, ISOFORM B"/>
    <property type="match status" value="1"/>
</dbReference>
<feature type="domain" description="Rab-GAP TBC" evidence="2">
    <location>
        <begin position="178"/>
        <end position="370"/>
    </location>
</feature>
<dbReference type="FunFam" id="1.10.8.270:FF:000023">
    <property type="entry name" value="TBC domain-containing protein C1778.09"/>
    <property type="match status" value="1"/>
</dbReference>
<keyword evidence="4" id="KW-1185">Reference proteome</keyword>
<dbReference type="GO" id="GO:0005096">
    <property type="term" value="F:GTPase activator activity"/>
    <property type="evidence" value="ECO:0007669"/>
    <property type="project" value="TreeGrafter"/>
</dbReference>
<reference evidence="3 4" key="1">
    <citation type="journal article" date="2016" name="Mol. Biol. Evol.">
        <title>Comparative Genomics of Early-Diverging Mushroom-Forming Fungi Provides Insights into the Origins of Lignocellulose Decay Capabilities.</title>
        <authorList>
            <person name="Nagy L.G."/>
            <person name="Riley R."/>
            <person name="Tritt A."/>
            <person name="Adam C."/>
            <person name="Daum C."/>
            <person name="Floudas D."/>
            <person name="Sun H."/>
            <person name="Yadav J.S."/>
            <person name="Pangilinan J."/>
            <person name="Larsson K.H."/>
            <person name="Matsuura K."/>
            <person name="Barry K."/>
            <person name="Labutti K."/>
            <person name="Kuo R."/>
            <person name="Ohm R.A."/>
            <person name="Bhattacharya S.S."/>
            <person name="Shirouzu T."/>
            <person name="Yoshinaga Y."/>
            <person name="Martin F.M."/>
            <person name="Grigoriev I.V."/>
            <person name="Hibbett D.S."/>
        </authorList>
    </citation>
    <scope>NUCLEOTIDE SEQUENCE [LARGE SCALE GENOMIC DNA]</scope>
    <source>
        <strain evidence="3 4">HHB12029</strain>
    </source>
</reference>
<dbReference type="PANTHER" id="PTHR47219">
    <property type="entry name" value="RAB GTPASE-ACTIVATING PROTEIN 1-LIKE"/>
    <property type="match status" value="1"/>
</dbReference>
<evidence type="ECO:0000256" key="1">
    <source>
        <dbReference type="SAM" id="MobiDB-lite"/>
    </source>
</evidence>
<gene>
    <name evidence="3" type="ORF">EXIGLDRAFT_611228</name>
</gene>
<dbReference type="FunCoup" id="A0A165JHD3">
    <property type="interactions" value="2"/>
</dbReference>
<dbReference type="Gene3D" id="1.10.8.270">
    <property type="entry name" value="putative rabgap domain of human tbc1 domain family member 14 like domains"/>
    <property type="match status" value="1"/>
</dbReference>
<dbReference type="Proteomes" id="UP000077266">
    <property type="component" value="Unassembled WGS sequence"/>
</dbReference>
<dbReference type="InterPro" id="IPR050302">
    <property type="entry name" value="Rab_GAP_TBC_domain"/>
</dbReference>
<dbReference type="AlphaFoldDB" id="A0A165JHD3"/>
<feature type="region of interest" description="Disordered" evidence="1">
    <location>
        <begin position="106"/>
        <end position="135"/>
    </location>
</feature>
<organism evidence="3 4">
    <name type="scientific">Exidia glandulosa HHB12029</name>
    <dbReference type="NCBI Taxonomy" id="1314781"/>
    <lineage>
        <taxon>Eukaryota</taxon>
        <taxon>Fungi</taxon>
        <taxon>Dikarya</taxon>
        <taxon>Basidiomycota</taxon>
        <taxon>Agaricomycotina</taxon>
        <taxon>Agaricomycetes</taxon>
        <taxon>Auriculariales</taxon>
        <taxon>Exidiaceae</taxon>
        <taxon>Exidia</taxon>
    </lineage>
</organism>
<dbReference type="SUPFAM" id="SSF47923">
    <property type="entry name" value="Ypt/Rab-GAP domain of gyp1p"/>
    <property type="match status" value="2"/>
</dbReference>
<proteinExistence type="predicted"/>
<dbReference type="Gene3D" id="1.10.472.80">
    <property type="entry name" value="Ypt/Rab-GAP domain of gyp1p, domain 3"/>
    <property type="match status" value="1"/>
</dbReference>
<dbReference type="STRING" id="1314781.A0A165JHD3"/>
<dbReference type="InterPro" id="IPR000195">
    <property type="entry name" value="Rab-GAP-TBC_dom"/>
</dbReference>
<dbReference type="Pfam" id="PF00566">
    <property type="entry name" value="RabGAP-TBC"/>
    <property type="match status" value="1"/>
</dbReference>
<sequence>MSIRRAESEDPDSFHVRATYAQLEVSGVPRDGIDDGIERTRARLGVSLDDVRNSSGVQQDRGGELDEKELAVLGSLDRYGFYRVDTAHDRLVRVPAAALAKQLSASASTPASSSSPTPAQLALSALPTEASNPETEVRRIAKWGRMLVPKARDQGSNVQMWSVAQRKEPKLRERVYKGIPDRWRTAAWEMFVRRYVGENRMDLATLARDYRDAIDLPSKHDIQIDLDVPRTITGHIMFRTRYGLGQRSLFHVLHAFSLLCDDCGYCQGMGPIAATLLCYYEPERVYAILVQLHNGYNMHAIFSPGFPGLLEAIYVQERMTEKMIPGVWKVFKEQGISTTSYATKWYITLFSNSVPFRTQLRLWDALFLEGHDVLVVLAVGIIWGFRDQLCADKVTFETILSLLSSLFVPEQDDALLRWVSRTMADTKLRGEIRSWREQWRMLVREGKDGGVLL</sequence>
<feature type="compositionally biased region" description="Low complexity" evidence="1">
    <location>
        <begin position="106"/>
        <end position="128"/>
    </location>
</feature>
<evidence type="ECO:0000313" key="3">
    <source>
        <dbReference type="EMBL" id="KZV94848.1"/>
    </source>
</evidence>